<comment type="caution">
    <text evidence="1">The sequence shown here is derived from an EMBL/GenBank/DDBJ whole genome shotgun (WGS) entry which is preliminary data.</text>
</comment>
<proteinExistence type="predicted"/>
<evidence type="ECO:0000313" key="2">
    <source>
        <dbReference type="Proteomes" id="UP000231279"/>
    </source>
</evidence>
<dbReference type="Proteomes" id="UP000231279">
    <property type="component" value="Unassembled WGS sequence"/>
</dbReference>
<accession>A0A2G9GG52</accession>
<keyword evidence="2" id="KW-1185">Reference proteome</keyword>
<protein>
    <submittedName>
        <fullName evidence="1">Uncharacterized protein</fullName>
    </submittedName>
</protein>
<name>A0A2G9GG52_9LAMI</name>
<organism evidence="1 2">
    <name type="scientific">Handroanthus impetiginosus</name>
    <dbReference type="NCBI Taxonomy" id="429701"/>
    <lineage>
        <taxon>Eukaryota</taxon>
        <taxon>Viridiplantae</taxon>
        <taxon>Streptophyta</taxon>
        <taxon>Embryophyta</taxon>
        <taxon>Tracheophyta</taxon>
        <taxon>Spermatophyta</taxon>
        <taxon>Magnoliopsida</taxon>
        <taxon>eudicotyledons</taxon>
        <taxon>Gunneridae</taxon>
        <taxon>Pentapetalae</taxon>
        <taxon>asterids</taxon>
        <taxon>lamiids</taxon>
        <taxon>Lamiales</taxon>
        <taxon>Bignoniaceae</taxon>
        <taxon>Crescentiina</taxon>
        <taxon>Tabebuia alliance</taxon>
        <taxon>Handroanthus</taxon>
    </lineage>
</organism>
<gene>
    <name evidence="1" type="ORF">CDL12_23475</name>
</gene>
<reference evidence="2" key="1">
    <citation type="journal article" date="2018" name="Gigascience">
        <title>Genome assembly of the Pink Ipe (Handroanthus impetiginosus, Bignoniaceae), a highly valued, ecologically keystone Neotropical timber forest tree.</title>
        <authorList>
            <person name="Silva-Junior O.B."/>
            <person name="Grattapaglia D."/>
            <person name="Novaes E."/>
            <person name="Collevatti R.G."/>
        </authorList>
    </citation>
    <scope>NUCLEOTIDE SEQUENCE [LARGE SCALE GENOMIC DNA]</scope>
    <source>
        <strain evidence="2">cv. UFG-1</strain>
    </source>
</reference>
<dbReference type="EMBL" id="NKXS01005314">
    <property type="protein sequence ID" value="PIN03990.1"/>
    <property type="molecule type" value="Genomic_DNA"/>
</dbReference>
<sequence length="94" mass="11186">MTLRKRRFLVDRHLKTIAWNYSFFLGPYLGNVSLYVGAYPENSSSNPHLEFHRMGYLMNFTRYLSRQSLCRKDLFLDKIKDLCMNKITQNKDGT</sequence>
<evidence type="ECO:0000313" key="1">
    <source>
        <dbReference type="EMBL" id="PIN03990.1"/>
    </source>
</evidence>
<dbReference type="AlphaFoldDB" id="A0A2G9GG52"/>